<organism evidence="1 2">
    <name type="scientific">Tieghemostelium lacteum</name>
    <name type="common">Slime mold</name>
    <name type="synonym">Dictyostelium lacteum</name>
    <dbReference type="NCBI Taxonomy" id="361077"/>
    <lineage>
        <taxon>Eukaryota</taxon>
        <taxon>Amoebozoa</taxon>
        <taxon>Evosea</taxon>
        <taxon>Eumycetozoa</taxon>
        <taxon>Dictyostelia</taxon>
        <taxon>Dictyosteliales</taxon>
        <taxon>Raperosteliaceae</taxon>
        <taxon>Tieghemostelium</taxon>
    </lineage>
</organism>
<name>A0A151ZH31_TIELA</name>
<protein>
    <submittedName>
        <fullName evidence="1">Uncharacterized protein</fullName>
    </submittedName>
</protein>
<reference evidence="1 2" key="1">
    <citation type="submission" date="2015-12" db="EMBL/GenBank/DDBJ databases">
        <title>Dictyostelia acquired genes for synthesis and detection of signals that induce cell-type specialization by lateral gene transfer from prokaryotes.</title>
        <authorList>
            <person name="Gloeckner G."/>
            <person name="Schaap P."/>
        </authorList>
    </citation>
    <scope>NUCLEOTIDE SEQUENCE [LARGE SCALE GENOMIC DNA]</scope>
    <source>
        <strain evidence="1 2">TK</strain>
    </source>
</reference>
<comment type="caution">
    <text evidence="1">The sequence shown here is derived from an EMBL/GenBank/DDBJ whole genome shotgun (WGS) entry which is preliminary data.</text>
</comment>
<dbReference type="Proteomes" id="UP000076078">
    <property type="component" value="Unassembled WGS sequence"/>
</dbReference>
<dbReference type="InterPro" id="IPR050667">
    <property type="entry name" value="PPR-containing_protein"/>
</dbReference>
<evidence type="ECO:0000313" key="2">
    <source>
        <dbReference type="Proteomes" id="UP000076078"/>
    </source>
</evidence>
<dbReference type="OrthoDB" id="185373at2759"/>
<gene>
    <name evidence="1" type="ORF">DLAC_05808</name>
</gene>
<keyword evidence="2" id="KW-1185">Reference proteome</keyword>
<dbReference type="FunCoup" id="A0A151ZH31">
    <property type="interactions" value="425"/>
</dbReference>
<dbReference type="OMA" id="IAYCERY"/>
<evidence type="ECO:0000313" key="1">
    <source>
        <dbReference type="EMBL" id="KYQ93174.1"/>
    </source>
</evidence>
<dbReference type="EMBL" id="LODT01000028">
    <property type="protein sequence ID" value="KYQ93174.1"/>
    <property type="molecule type" value="Genomic_DNA"/>
</dbReference>
<dbReference type="AlphaFoldDB" id="A0A151ZH31"/>
<sequence>MLKYQLLKNSQKLINYNIFKNFNISQLSHLYSINRTFSTNTINNHTTKSHKSSSVFQHQQKSINYRNNGSFDGYKQYNESTEQNVDDYENIKLPIFQSEEEVIQYYRELFTSNIDLARIMLTKQIESGISFSVLEKLVKSVIPKVGFNAFMLNRILNYYINYQPKRIEEILNLYRTHGVDYNIKTYTSLLEFKLKNSTQEELAQFVKEIFRSKLFLGNKITSLLIDYYIMIGDHQRATQFFEKKLRSPTPEKQNTTKETIQMAQILLAMVNNRKLFEDSLEFCKNNIGQLPEFYKGYQLLRYLKALLDHQQTDSAMSLIEYLEKGEMLTLETGNNLILFYMETGNFTTANLLYYKLLSLHQPNLQSFIPFIRYSMRQREKVKLKAYIKEMDSYQIEMSDDLIYNIIDFFIKEGEISVPSKLINKMVNNNVGTKSFVKVLSQAELLGNQAVVNLLLQPFTVNAIQKKNFVFIARFTSDIIIEYLVLDEFQRAMKWYETRATTYKLLPNFRIIFAFTNYHQIRREEDLMKYWTQKMAEYSLVKNREDEFHTKKAFERYFKIRDNSFKEFLEFDIERLLNQTADAIQPNYESKNIKPLTFSENYSSYSMQETVLNELFNSGNIKDIRNILAHQLNHGYIPSQEMVDKILSEMYRRDPVPNNLMAWVHSIPEVNRPLRFVKTAHIVILRNNLEFGLSLLDKEEFILYSSTNGALWCGILEGLYKINNLDLSISILQALIGRSYKIPMEMIYKFGVLLLRDLYLNQKGNFPYVNEDLEYLKELGTVSENKTKSIEDDFSDILQGMEPKVNLEANIDAYIKFYQTVANNRSFTKPYLHLPIFNCILRILISQQQFERGYQLIAAETYFDKPTLLLSIDLLLQYQSQDNKGHKLIKSLIQQQKKHLQISKEHEETLGIYSPNISRSPEFIREFLKTNPIVIDKEDVMTNDPKPNELRNSSKDFILSMLEFI</sequence>
<dbReference type="PANTHER" id="PTHR47939">
    <property type="entry name" value="MEMBRANE-ASSOCIATED SALT-INDUCIBLE PROTEIN-LIKE"/>
    <property type="match status" value="1"/>
</dbReference>
<proteinExistence type="predicted"/>
<dbReference type="PANTHER" id="PTHR47939:SF16">
    <property type="entry name" value="PENTATRICOPEPTIDE REPEAT-CONTAINING PROTEIN"/>
    <property type="match status" value="1"/>
</dbReference>
<dbReference type="InParanoid" id="A0A151ZH31"/>
<accession>A0A151ZH31</accession>